<keyword evidence="1" id="KW-0112">Calmodulin-binding</keyword>
<sequence>MRSRSNSGVRLDHYMRMVYRTILNNADPVTGLFASTLSGCTDHAWVRDNVYALHSVWSLALAYKKHTDFDEDRAKVYELEQVDKM</sequence>
<dbReference type="GO" id="GO:0005977">
    <property type="term" value="P:glycogen metabolic process"/>
    <property type="evidence" value="ECO:0007669"/>
    <property type="project" value="UniProtKB-UniPathway"/>
</dbReference>
<dbReference type="OrthoDB" id="5971574at2759"/>
<feature type="domain" description="GH15-like" evidence="2">
    <location>
        <begin position="8"/>
        <end position="81"/>
    </location>
</feature>
<keyword evidence="1" id="KW-0636">Prenylation</keyword>
<dbReference type="PANTHER" id="PTHR10749">
    <property type="entry name" value="PHOSPHORYLASE B KINASE REGULATORY SUBUNIT"/>
    <property type="match status" value="1"/>
</dbReference>
<proteinExistence type="inferred from homology"/>
<evidence type="ECO:0000313" key="4">
    <source>
        <dbReference type="Proteomes" id="UP000270296"/>
    </source>
</evidence>
<dbReference type="GO" id="GO:0005516">
    <property type="term" value="F:calmodulin binding"/>
    <property type="evidence" value="ECO:0007669"/>
    <property type="project" value="UniProtKB-KW"/>
</dbReference>
<keyword evidence="1" id="KW-1003">Cell membrane</keyword>
<dbReference type="InterPro" id="IPR011613">
    <property type="entry name" value="GH15-like"/>
</dbReference>
<reference evidence="5" key="1">
    <citation type="submission" date="2016-06" db="UniProtKB">
        <authorList>
            <consortium name="WormBaseParasite"/>
        </authorList>
    </citation>
    <scope>IDENTIFICATION</scope>
</reference>
<evidence type="ECO:0000256" key="1">
    <source>
        <dbReference type="RuleBase" id="RU364123"/>
    </source>
</evidence>
<keyword evidence="1" id="KW-0321">Glycogen metabolism</keyword>
<reference evidence="3 4" key="2">
    <citation type="submission" date="2018-11" db="EMBL/GenBank/DDBJ databases">
        <authorList>
            <consortium name="Pathogen Informatics"/>
        </authorList>
    </citation>
    <scope>NUCLEOTIDE SEQUENCE [LARGE SCALE GENOMIC DNA]</scope>
</reference>
<evidence type="ECO:0000259" key="2">
    <source>
        <dbReference type="Pfam" id="PF00723"/>
    </source>
</evidence>
<dbReference type="GO" id="GO:0005886">
    <property type="term" value="C:plasma membrane"/>
    <property type="evidence" value="ECO:0007669"/>
    <property type="project" value="UniProtKB-SubCell"/>
</dbReference>
<keyword evidence="1" id="KW-0119">Carbohydrate metabolism</keyword>
<comment type="subcellular location">
    <subcellularLocation>
        <location evidence="1">Cell membrane</location>
        <topology evidence="1">Lipid-anchor</topology>
        <orientation evidence="1">Cytoplasmic side</orientation>
    </subcellularLocation>
</comment>
<dbReference type="Proteomes" id="UP000270296">
    <property type="component" value="Unassembled WGS sequence"/>
</dbReference>
<name>A0A183IJE7_9BILA</name>
<dbReference type="GO" id="GO:0005964">
    <property type="term" value="C:phosphorylase kinase complex"/>
    <property type="evidence" value="ECO:0007669"/>
    <property type="project" value="TreeGrafter"/>
</dbReference>
<keyword evidence="1" id="KW-0472">Membrane</keyword>
<dbReference type="EMBL" id="UZAM01007923">
    <property type="protein sequence ID" value="VDP02211.1"/>
    <property type="molecule type" value="Genomic_DNA"/>
</dbReference>
<gene>
    <name evidence="3" type="ORF">SBAD_LOCUS3743</name>
</gene>
<keyword evidence="1" id="KW-0449">Lipoprotein</keyword>
<dbReference type="InterPro" id="IPR008734">
    <property type="entry name" value="PHK_A/B_su"/>
</dbReference>
<dbReference type="AlphaFoldDB" id="A0A183IJE7"/>
<dbReference type="UniPathway" id="UPA00163"/>
<dbReference type="Pfam" id="PF00723">
    <property type="entry name" value="Glyco_hydro_15"/>
    <property type="match status" value="1"/>
</dbReference>
<evidence type="ECO:0000313" key="5">
    <source>
        <dbReference type="WBParaSite" id="SBAD_0000391301-mRNA-1"/>
    </source>
</evidence>
<comment type="similarity">
    <text evidence="1">Belongs to the phosphorylase b kinase regulatory chain family.</text>
</comment>
<accession>A0A183IJE7</accession>
<organism evidence="5">
    <name type="scientific">Soboliphyme baturini</name>
    <dbReference type="NCBI Taxonomy" id="241478"/>
    <lineage>
        <taxon>Eukaryota</taxon>
        <taxon>Metazoa</taxon>
        <taxon>Ecdysozoa</taxon>
        <taxon>Nematoda</taxon>
        <taxon>Enoplea</taxon>
        <taxon>Dorylaimia</taxon>
        <taxon>Dioctophymatida</taxon>
        <taxon>Dioctophymatoidea</taxon>
        <taxon>Soboliphymatidae</taxon>
        <taxon>Soboliphyme</taxon>
    </lineage>
</organism>
<dbReference type="WBParaSite" id="SBAD_0000391301-mRNA-1">
    <property type="protein sequence ID" value="SBAD_0000391301-mRNA-1"/>
    <property type="gene ID" value="SBAD_0000391301"/>
</dbReference>
<evidence type="ECO:0000313" key="3">
    <source>
        <dbReference type="EMBL" id="VDP02211.1"/>
    </source>
</evidence>
<protein>
    <recommendedName>
        <fullName evidence="1">Phosphorylase b kinase regulatory subunit</fullName>
    </recommendedName>
</protein>
<dbReference type="PANTHER" id="PTHR10749:SF7">
    <property type="entry name" value="PHOSPHORYLASE B KINASE REGULATORY SUBUNIT ALPHA-RELATED"/>
    <property type="match status" value="1"/>
</dbReference>
<keyword evidence="4" id="KW-1185">Reference proteome</keyword>
<comment type="function">
    <text evidence="1">Phosphorylase b kinase catalyzes the phosphorylation of serine in certain substrates, including troponin I.</text>
</comment>
<comment type="pathway">
    <text evidence="1">Glycan biosynthesis; glycogen metabolism.</text>
</comment>